<evidence type="ECO:0000259" key="3">
    <source>
        <dbReference type="Pfam" id="PF23398"/>
    </source>
</evidence>
<dbReference type="VEuPathDB" id="TriTrypDB:ADEAN_000194800"/>
<feature type="region of interest" description="Disordered" evidence="2">
    <location>
        <begin position="1824"/>
        <end position="1843"/>
    </location>
</feature>
<feature type="compositionally biased region" description="Basic and acidic residues" evidence="2">
    <location>
        <begin position="76"/>
        <end position="99"/>
    </location>
</feature>
<feature type="compositionally biased region" description="Basic residues" evidence="2">
    <location>
        <begin position="15"/>
        <end position="24"/>
    </location>
</feature>
<feature type="compositionally biased region" description="Basic and acidic residues" evidence="2">
    <location>
        <begin position="1824"/>
        <end position="1838"/>
    </location>
</feature>
<feature type="compositionally biased region" description="Basic and acidic residues" evidence="2">
    <location>
        <begin position="1149"/>
        <end position="1159"/>
    </location>
</feature>
<feature type="compositionally biased region" description="Basic and acidic residues" evidence="2">
    <location>
        <begin position="724"/>
        <end position="746"/>
    </location>
</feature>
<dbReference type="PANTHER" id="PTHR32114:SF2">
    <property type="entry name" value="ABC TRANSPORTER ABCH.3"/>
    <property type="match status" value="1"/>
</dbReference>
<evidence type="ECO:0000256" key="1">
    <source>
        <dbReference type="SAM" id="Coils"/>
    </source>
</evidence>
<feature type="compositionally biased region" description="Basic and acidic residues" evidence="2">
    <location>
        <begin position="306"/>
        <end position="329"/>
    </location>
</feature>
<feature type="region of interest" description="Disordered" evidence="2">
    <location>
        <begin position="1520"/>
        <end position="1544"/>
    </location>
</feature>
<feature type="region of interest" description="Disordered" evidence="2">
    <location>
        <begin position="873"/>
        <end position="906"/>
    </location>
</feature>
<feature type="compositionally biased region" description="Basic and acidic residues" evidence="2">
    <location>
        <begin position="1736"/>
        <end position="1752"/>
    </location>
</feature>
<feature type="region of interest" description="Disordered" evidence="2">
    <location>
        <begin position="449"/>
        <end position="509"/>
    </location>
</feature>
<dbReference type="EMBL" id="LR877147">
    <property type="protein sequence ID" value="CAD2214501.1"/>
    <property type="molecule type" value="Genomic_DNA"/>
</dbReference>
<dbReference type="InterPro" id="IPR056614">
    <property type="entry name" value="FAZ1_cons"/>
</dbReference>
<feature type="compositionally biased region" description="Basic and acidic residues" evidence="2">
    <location>
        <begin position="467"/>
        <end position="509"/>
    </location>
</feature>
<feature type="region of interest" description="Disordered" evidence="2">
    <location>
        <begin position="1584"/>
        <end position="1611"/>
    </location>
</feature>
<feature type="domain" description="Flagellar attachment zone protein 1 conserved" evidence="3">
    <location>
        <begin position="580"/>
        <end position="669"/>
    </location>
</feature>
<feature type="coiled-coil region" evidence="1">
    <location>
        <begin position="755"/>
        <end position="782"/>
    </location>
</feature>
<reference evidence="4 5" key="1">
    <citation type="submission" date="2020-08" db="EMBL/GenBank/DDBJ databases">
        <authorList>
            <person name="Newling K."/>
            <person name="Davey J."/>
            <person name="Forrester S."/>
        </authorList>
    </citation>
    <scope>NUCLEOTIDE SEQUENCE [LARGE SCALE GENOMIC DNA]</scope>
    <source>
        <strain evidence="5">Crithidia deanei Carvalho (ATCC PRA-265)</strain>
    </source>
</reference>
<feature type="region of interest" description="Disordered" evidence="2">
    <location>
        <begin position="945"/>
        <end position="976"/>
    </location>
</feature>
<feature type="coiled-coil region" evidence="1">
    <location>
        <begin position="160"/>
        <end position="187"/>
    </location>
</feature>
<feature type="coiled-coil region" evidence="1">
    <location>
        <begin position="107"/>
        <end position="134"/>
    </location>
</feature>
<feature type="region of interest" description="Disordered" evidence="2">
    <location>
        <begin position="715"/>
        <end position="746"/>
    </location>
</feature>
<feature type="coiled-coil region" evidence="1">
    <location>
        <begin position="337"/>
        <end position="364"/>
    </location>
</feature>
<feature type="compositionally biased region" description="Low complexity" evidence="2">
    <location>
        <begin position="875"/>
        <end position="884"/>
    </location>
</feature>
<dbReference type="Proteomes" id="UP000515908">
    <property type="component" value="Chromosome 03"/>
</dbReference>
<feature type="region of interest" description="Disordered" evidence="2">
    <location>
        <begin position="64"/>
        <end position="103"/>
    </location>
</feature>
<feature type="compositionally biased region" description="Basic and acidic residues" evidence="2">
    <location>
        <begin position="1766"/>
        <end position="1779"/>
    </location>
</feature>
<feature type="coiled-coil region" evidence="1">
    <location>
        <begin position="390"/>
        <end position="417"/>
    </location>
</feature>
<protein>
    <recommendedName>
        <fullName evidence="3">Flagellar attachment zone protein 1 conserved domain-containing protein</fullName>
    </recommendedName>
</protein>
<feature type="compositionally biased region" description="Basic and acidic residues" evidence="2">
    <location>
        <begin position="954"/>
        <end position="976"/>
    </location>
</feature>
<evidence type="ECO:0000256" key="2">
    <source>
        <dbReference type="SAM" id="MobiDB-lite"/>
    </source>
</evidence>
<feature type="compositionally biased region" description="Basic and acidic residues" evidence="2">
    <location>
        <begin position="237"/>
        <end position="294"/>
    </location>
</feature>
<feature type="compositionally biased region" description="Basic and acidic residues" evidence="2">
    <location>
        <begin position="885"/>
        <end position="906"/>
    </location>
</feature>
<feature type="region of interest" description="Disordered" evidence="2">
    <location>
        <begin position="1"/>
        <end position="50"/>
    </location>
</feature>
<feature type="region of interest" description="Disordered" evidence="2">
    <location>
        <begin position="219"/>
        <end position="332"/>
    </location>
</feature>
<evidence type="ECO:0000313" key="4">
    <source>
        <dbReference type="EMBL" id="CAD2214501.1"/>
    </source>
</evidence>
<keyword evidence="5" id="KW-1185">Reference proteome</keyword>
<dbReference type="PANTHER" id="PTHR32114">
    <property type="entry name" value="ABC TRANSPORTER ABCH.3"/>
    <property type="match status" value="1"/>
</dbReference>
<feature type="compositionally biased region" description="Basic and acidic residues" evidence="2">
    <location>
        <begin position="25"/>
        <end position="50"/>
    </location>
</feature>
<feature type="compositionally biased region" description="Low complexity" evidence="2">
    <location>
        <begin position="227"/>
        <end position="236"/>
    </location>
</feature>
<feature type="compositionally biased region" description="Low complexity" evidence="2">
    <location>
        <begin position="457"/>
        <end position="466"/>
    </location>
</feature>
<feature type="compositionally biased region" description="Polar residues" evidence="2">
    <location>
        <begin position="1753"/>
        <end position="1763"/>
    </location>
</feature>
<keyword evidence="1" id="KW-0175">Coiled coil</keyword>
<evidence type="ECO:0000313" key="5">
    <source>
        <dbReference type="Proteomes" id="UP000515908"/>
    </source>
</evidence>
<feature type="compositionally biased region" description="Low complexity" evidence="2">
    <location>
        <begin position="1"/>
        <end position="14"/>
    </location>
</feature>
<feature type="coiled-coil region" evidence="1">
    <location>
        <begin position="1289"/>
        <end position="1368"/>
    </location>
</feature>
<accession>A0A7G2C5T7</accession>
<dbReference type="Pfam" id="PF23398">
    <property type="entry name" value="FAZ1_cons"/>
    <property type="match status" value="1"/>
</dbReference>
<name>A0A7G2C5T7_9TRYP</name>
<feature type="coiled-coil region" evidence="1">
    <location>
        <begin position="808"/>
        <end position="835"/>
    </location>
</feature>
<organism evidence="4 5">
    <name type="scientific">Angomonas deanei</name>
    <dbReference type="NCBI Taxonomy" id="59799"/>
    <lineage>
        <taxon>Eukaryota</taxon>
        <taxon>Discoba</taxon>
        <taxon>Euglenozoa</taxon>
        <taxon>Kinetoplastea</taxon>
        <taxon>Metakinetoplastina</taxon>
        <taxon>Trypanosomatida</taxon>
        <taxon>Trypanosomatidae</taxon>
        <taxon>Strigomonadinae</taxon>
        <taxon>Angomonas</taxon>
    </lineage>
</organism>
<proteinExistence type="predicted"/>
<feature type="region of interest" description="Disordered" evidence="2">
    <location>
        <begin position="1133"/>
        <end position="1165"/>
    </location>
</feature>
<sequence>MALLMLPRDTLLPRKPTRTRRRHARTDLPRLREELERAREESAGANDELEKLREEIRALEEERAAVQSVLDGDVADDAKEKGSGDDEGEQKGDGERRPLADQVVQLKDQHAAELADEQAKLQDALAKIDAERGDSGVVPNTEVARHASDAAEGGRPPLSADEVAEHVRRLREERDAAEEGEAALRDAVYDAIGAEAAAPYKERDAEVDRTRGERCGLVGETEDHIASGDADGAADAAARHAAAEEAHENAKKARADDLPRLREELERAREESAGANDELEKLREEIRALEEERATVQSVLDGDVADDAKEKGSGDDEGEQKGDGERRPLADQVVQLKDQHAVELADEQAKLQDALAKIDAERGDSGVVPNTEVARHASDAAEGGRPPLSADEVAEHVRRLREERDAAEEGEAALRDAVYDAIGAEAAAPYKERDAEVDRTRGERCGLVGETEDHIASGDADGAADAAARHAAAEEAHENAKKARADDLPRLREELERAREESADANDELEKLRAERDAAVSQAEALRLAVDETVGTGKTDGDEDRGVSTDVDVDGIRDRLRDVVDHDERLNYHDESKPMTSSDHTKVFEGDDWDLVLENQPEALRAAFMTDASHACHVRVEDITNLEFALGSLHATFSVSHNDDVEPAELNRRLDEHDFPNVMSLYARRHGPKTGLDLANEELERAREESAGANDELEKLQEEIRALEEERAAVQSVLDGDVADDAKEKGSGDDEGEQKGDGERRPLADQVVQLKDQHAAELADEQAKLQDALAKIDAERGDSGVVPNTEVARHASDAAEGGRPPLSADEVAEHVRRLREERDAAEEGEAALRDAVYDAIGAEAAAPYKERDAEVDRTRGERCGLVGETEDHIASGDADGAADAAARHAAAEEAHENAKKARADDLPRLREELERAREESADANDELEKLREEIRALEEERAAVQSVLDGDVADDAKEKGSGDDEGEQKGDGERRPLADQVVQLKDQHAAELAEAMKCGSSVGDGLRSCVMRMRGVQGAAAEGLGEVSTMSDVEEECELLLQTVVLMRDAMQETYAELGGTGRMEEMKPGDACETLVDLAKDTGGSLASVRMLLGLDSDAAAQRATLSEVLDGIKEKLKRVDERQAEADGVISALRDGGQPSNRHLKNKEKPLNPDESRNSIGPLSVTPLANKSLFKSMSPPFESTSGYASPTLVDTSPEGVKKFMTEMNDKIRDLHIASSAIQSSVALMSPRGDAPTEIKPMVSYLIALSNDAHKALAVTEKLFEDFDDGRLAEGKKKASVLSLATRTEALVDALDQLQRQRDGLEEENENMQKQIGFLLSQEKDLFEELDRASAKENEMNALKLSMLEMEEQLDIKEREMQLLTELMAEEKVSLELYMQSFQTVWESVLESCQESEEAHLWAHEEDALANLTYRFAVDSQMIPLLSSVNALAQFSGVAAVALTSQEWSDVPRCLETIRAALEEAIRALRDERDTLLEDKAEQERMLGEERADHANEVNHWKDCQEAAQEEKRLLEEQMEQERLVHSESLQRRKEEEDSLREKCDALSDALEEERAQHAEEVQRLREKEDDLAQEIRALKKELEEEQETGARKAKQMEVKLQDERDAHERDVAKFEHAAQRLKAEAEDKEAALSRRLELSKHAHDSELQDLQALNDKLRGQKSESEEKREQLENELAQVRRHLRAAEDRKTQLQAQLQDALEAQTDSENRNADLVQQMKALAAKQEELENSLSLAEKKARETEDALHDKLSQLESENTTNSLAKEAAERDREHDKAELERLGRKVEELNKEKNSLVDRIHALHAEPDAERALTLIEEELHTLRQASKERENRAEQRRSTATNTDDNLKEVFAALYGTLVEGTANLGNTSTTDPETVVSTVLAEMQRLQQQEAALRQYMLDRLPAQDKVDWQTVSTSDLLAALLEENEKQAHLIQSTVTAECQRLADKAARWEQHAKQAEQQHGQEMIEVELRVGQMRELVRRKLEADAIAEKHVEEIELAMEDHLTQIYEHVAERADVARHIHQLRQLLRDKIRAEKKHKEYLQSIE</sequence>
<feature type="region of interest" description="Disordered" evidence="2">
    <location>
        <begin position="1733"/>
        <end position="1779"/>
    </location>
</feature>
<gene>
    <name evidence="4" type="ORF">ADEAN_000194800</name>
</gene>